<dbReference type="PANTHER" id="PTHR40465:SF1">
    <property type="entry name" value="DUF6534 DOMAIN-CONTAINING PROTEIN"/>
    <property type="match status" value="1"/>
</dbReference>
<gene>
    <name evidence="3" type="ORF">IW261DRAFT_1605029</name>
</gene>
<sequence>MQTMFLAHDMFAMYGYGFGDLDALTKMNFLWLTAPIMTAIVSCVGQVFYAYRIFILSKSQIIPVSIICVSLTSSVAAMITGIYAFQAGTVIKLGERKASIAIGIWCGASALCDILIAICMTYYLMRSNTGFHRTQVLLTKIIRLTIETGSVT</sequence>
<evidence type="ECO:0000259" key="2">
    <source>
        <dbReference type="Pfam" id="PF20152"/>
    </source>
</evidence>
<comment type="caution">
    <text evidence="3">The sequence shown here is derived from an EMBL/GenBank/DDBJ whole genome shotgun (WGS) entry which is preliminary data.</text>
</comment>
<feature type="transmembrane region" description="Helical" evidence="1">
    <location>
        <begin position="29"/>
        <end position="49"/>
    </location>
</feature>
<feature type="transmembrane region" description="Helical" evidence="1">
    <location>
        <begin position="98"/>
        <end position="125"/>
    </location>
</feature>
<dbReference type="EMBL" id="JAUEPR010000005">
    <property type="protein sequence ID" value="KAK0484822.1"/>
    <property type="molecule type" value="Genomic_DNA"/>
</dbReference>
<dbReference type="AlphaFoldDB" id="A0AA39PIC0"/>
<feature type="non-terminal residue" evidence="3">
    <location>
        <position position="1"/>
    </location>
</feature>
<evidence type="ECO:0000313" key="4">
    <source>
        <dbReference type="Proteomes" id="UP001175227"/>
    </source>
</evidence>
<feature type="domain" description="DUF6534" evidence="2">
    <location>
        <begin position="109"/>
        <end position="152"/>
    </location>
</feature>
<keyword evidence="1" id="KW-0812">Transmembrane</keyword>
<evidence type="ECO:0000256" key="1">
    <source>
        <dbReference type="SAM" id="Phobius"/>
    </source>
</evidence>
<proteinExistence type="predicted"/>
<accession>A0AA39PIC0</accession>
<reference evidence="3" key="1">
    <citation type="submission" date="2023-06" db="EMBL/GenBank/DDBJ databases">
        <authorList>
            <consortium name="Lawrence Berkeley National Laboratory"/>
            <person name="Ahrendt S."/>
            <person name="Sahu N."/>
            <person name="Indic B."/>
            <person name="Wong-Bajracharya J."/>
            <person name="Merenyi Z."/>
            <person name="Ke H.-M."/>
            <person name="Monk M."/>
            <person name="Kocsube S."/>
            <person name="Drula E."/>
            <person name="Lipzen A."/>
            <person name="Balint B."/>
            <person name="Henrissat B."/>
            <person name="Andreopoulos B."/>
            <person name="Martin F.M."/>
            <person name="Harder C.B."/>
            <person name="Rigling D."/>
            <person name="Ford K.L."/>
            <person name="Foster G.D."/>
            <person name="Pangilinan J."/>
            <person name="Papanicolaou A."/>
            <person name="Barry K."/>
            <person name="LaButti K."/>
            <person name="Viragh M."/>
            <person name="Koriabine M."/>
            <person name="Yan M."/>
            <person name="Riley R."/>
            <person name="Champramary S."/>
            <person name="Plett K.L."/>
            <person name="Tsai I.J."/>
            <person name="Slot J."/>
            <person name="Sipos G."/>
            <person name="Plett J."/>
            <person name="Nagy L.G."/>
            <person name="Grigoriev I.V."/>
        </authorList>
    </citation>
    <scope>NUCLEOTIDE SEQUENCE</scope>
    <source>
        <strain evidence="3">ICMP 16352</strain>
    </source>
</reference>
<feature type="transmembrane region" description="Helical" evidence="1">
    <location>
        <begin position="61"/>
        <end position="86"/>
    </location>
</feature>
<dbReference type="PANTHER" id="PTHR40465">
    <property type="entry name" value="CHROMOSOME 1, WHOLE GENOME SHOTGUN SEQUENCE"/>
    <property type="match status" value="1"/>
</dbReference>
<dbReference type="Proteomes" id="UP001175227">
    <property type="component" value="Unassembled WGS sequence"/>
</dbReference>
<keyword evidence="1" id="KW-1133">Transmembrane helix</keyword>
<keyword evidence="1" id="KW-0472">Membrane</keyword>
<evidence type="ECO:0000313" key="3">
    <source>
        <dbReference type="EMBL" id="KAK0484822.1"/>
    </source>
</evidence>
<organism evidence="3 4">
    <name type="scientific">Armillaria novae-zelandiae</name>
    <dbReference type="NCBI Taxonomy" id="153914"/>
    <lineage>
        <taxon>Eukaryota</taxon>
        <taxon>Fungi</taxon>
        <taxon>Dikarya</taxon>
        <taxon>Basidiomycota</taxon>
        <taxon>Agaricomycotina</taxon>
        <taxon>Agaricomycetes</taxon>
        <taxon>Agaricomycetidae</taxon>
        <taxon>Agaricales</taxon>
        <taxon>Marasmiineae</taxon>
        <taxon>Physalacriaceae</taxon>
        <taxon>Armillaria</taxon>
    </lineage>
</organism>
<dbReference type="Pfam" id="PF20152">
    <property type="entry name" value="DUF6534"/>
    <property type="match status" value="1"/>
</dbReference>
<protein>
    <recommendedName>
        <fullName evidence="2">DUF6534 domain-containing protein</fullName>
    </recommendedName>
</protein>
<name>A0AA39PIC0_9AGAR</name>
<keyword evidence="4" id="KW-1185">Reference proteome</keyword>
<dbReference type="InterPro" id="IPR045339">
    <property type="entry name" value="DUF6534"/>
</dbReference>